<accession>A0A832J650</accession>
<name>A0A832J650_9GAMM</name>
<comment type="caution">
    <text evidence="1">The sequence shown here is derived from an EMBL/GenBank/DDBJ whole genome shotgun (WGS) entry which is preliminary data.</text>
</comment>
<dbReference type="Proteomes" id="UP000885832">
    <property type="component" value="Unassembled WGS sequence"/>
</dbReference>
<reference evidence="1" key="1">
    <citation type="journal article" date="2020" name="mSystems">
        <title>Genome- and Community-Level Interaction Insights into Carbon Utilization and Element Cycling Functions of Hydrothermarchaeota in Hydrothermal Sediment.</title>
        <authorList>
            <person name="Zhou Z."/>
            <person name="Liu Y."/>
            <person name="Xu W."/>
            <person name="Pan J."/>
            <person name="Luo Z.H."/>
            <person name="Li M."/>
        </authorList>
    </citation>
    <scope>NUCLEOTIDE SEQUENCE [LARGE SCALE GENOMIC DNA]</scope>
    <source>
        <strain evidence="1">HyVt-505</strain>
    </source>
</reference>
<protein>
    <submittedName>
        <fullName evidence="1">Uncharacterized protein</fullName>
    </submittedName>
</protein>
<gene>
    <name evidence="1" type="ORF">ENJ65_01760</name>
</gene>
<dbReference type="AlphaFoldDB" id="A0A832J650"/>
<feature type="non-terminal residue" evidence="1">
    <location>
        <position position="102"/>
    </location>
</feature>
<evidence type="ECO:0000313" key="1">
    <source>
        <dbReference type="EMBL" id="HHJ80341.1"/>
    </source>
</evidence>
<organism evidence="1">
    <name type="scientific">Candidatus Tenderia electrophaga</name>
    <dbReference type="NCBI Taxonomy" id="1748243"/>
    <lineage>
        <taxon>Bacteria</taxon>
        <taxon>Pseudomonadati</taxon>
        <taxon>Pseudomonadota</taxon>
        <taxon>Gammaproteobacteria</taxon>
        <taxon>Candidatus Tenderiales</taxon>
        <taxon>Candidatus Tenderiaceae</taxon>
        <taxon>Candidatus Tenderia</taxon>
    </lineage>
</organism>
<sequence length="102" mass="10612">MPTVAYNETAGRPEYRATVLAGVTSDPLYLPPMKPGQQATVGVSPGAGGTAKVEYTLSPRALVDAGDASVIWRAWPFGDVSSDTDDMLDGPVTALRITATTT</sequence>
<proteinExistence type="predicted"/>
<dbReference type="EMBL" id="DRNF01000111">
    <property type="protein sequence ID" value="HHJ80341.1"/>
    <property type="molecule type" value="Genomic_DNA"/>
</dbReference>